<evidence type="ECO:0000256" key="4">
    <source>
        <dbReference type="ARBA" id="ARBA00022989"/>
    </source>
</evidence>
<keyword evidence="3 7" id="KW-0812">Transmembrane</keyword>
<feature type="transmembrane region" description="Helical" evidence="7">
    <location>
        <begin position="114"/>
        <end position="139"/>
    </location>
</feature>
<dbReference type="PANTHER" id="PTHR45649">
    <property type="entry name" value="AMINO-ACID PERMEASE BAT1"/>
    <property type="match status" value="1"/>
</dbReference>
<protein>
    <submittedName>
        <fullName evidence="8">Amino acid permease</fullName>
    </submittedName>
</protein>
<dbReference type="AlphaFoldDB" id="A0AAE0HRZ3"/>
<feature type="transmembrane region" description="Helical" evidence="7">
    <location>
        <begin position="261"/>
        <end position="284"/>
    </location>
</feature>
<evidence type="ECO:0000313" key="8">
    <source>
        <dbReference type="EMBL" id="KAK3311784.1"/>
    </source>
</evidence>
<evidence type="ECO:0000256" key="1">
    <source>
        <dbReference type="ARBA" id="ARBA00004141"/>
    </source>
</evidence>
<gene>
    <name evidence="8" type="ORF">B0H66DRAFT_578775</name>
</gene>
<feature type="transmembrane region" description="Helical" evidence="7">
    <location>
        <begin position="447"/>
        <end position="465"/>
    </location>
</feature>
<proteinExistence type="predicted"/>
<feature type="transmembrane region" description="Helical" evidence="7">
    <location>
        <begin position="376"/>
        <end position="402"/>
    </location>
</feature>
<feature type="transmembrane region" description="Helical" evidence="7">
    <location>
        <begin position="304"/>
        <end position="324"/>
    </location>
</feature>
<feature type="region of interest" description="Disordered" evidence="6">
    <location>
        <begin position="495"/>
        <end position="547"/>
    </location>
</feature>
<accession>A0AAE0HRZ3</accession>
<dbReference type="GO" id="GO:0022857">
    <property type="term" value="F:transmembrane transporter activity"/>
    <property type="evidence" value="ECO:0007669"/>
    <property type="project" value="InterPro"/>
</dbReference>
<dbReference type="Gene3D" id="1.20.1740.10">
    <property type="entry name" value="Amino acid/polyamine transporter I"/>
    <property type="match status" value="1"/>
</dbReference>
<feature type="transmembrane region" description="Helical" evidence="7">
    <location>
        <begin position="183"/>
        <end position="201"/>
    </location>
</feature>
<dbReference type="GO" id="GO:0016020">
    <property type="term" value="C:membrane"/>
    <property type="evidence" value="ECO:0007669"/>
    <property type="project" value="UniProtKB-SubCell"/>
</dbReference>
<keyword evidence="2" id="KW-0813">Transport</keyword>
<keyword evidence="5 7" id="KW-0472">Membrane</keyword>
<feature type="transmembrane region" description="Helical" evidence="7">
    <location>
        <begin position="414"/>
        <end position="435"/>
    </location>
</feature>
<evidence type="ECO:0000256" key="2">
    <source>
        <dbReference type="ARBA" id="ARBA00022448"/>
    </source>
</evidence>
<name>A0AAE0HRZ3_9PEZI</name>
<feature type="transmembrane region" description="Helical" evidence="7">
    <location>
        <begin position="352"/>
        <end position="370"/>
    </location>
</feature>
<feature type="transmembrane region" description="Helical" evidence="7">
    <location>
        <begin position="151"/>
        <end position="171"/>
    </location>
</feature>
<dbReference type="PANTHER" id="PTHR45649:SF41">
    <property type="entry name" value="TRANSPORTER, PUTATIVE (EUROFUNG)-RELATED"/>
    <property type="match status" value="1"/>
</dbReference>
<feature type="transmembrane region" description="Helical" evidence="7">
    <location>
        <begin position="221"/>
        <end position="240"/>
    </location>
</feature>
<keyword evidence="4 7" id="KW-1133">Transmembrane helix</keyword>
<organism evidence="8 9">
    <name type="scientific">Apodospora peruviana</name>
    <dbReference type="NCBI Taxonomy" id="516989"/>
    <lineage>
        <taxon>Eukaryota</taxon>
        <taxon>Fungi</taxon>
        <taxon>Dikarya</taxon>
        <taxon>Ascomycota</taxon>
        <taxon>Pezizomycotina</taxon>
        <taxon>Sordariomycetes</taxon>
        <taxon>Sordariomycetidae</taxon>
        <taxon>Sordariales</taxon>
        <taxon>Lasiosphaeriaceae</taxon>
        <taxon>Apodospora</taxon>
    </lineage>
</organism>
<feature type="compositionally biased region" description="Basic and acidic residues" evidence="6">
    <location>
        <begin position="504"/>
        <end position="517"/>
    </location>
</feature>
<evidence type="ECO:0000256" key="6">
    <source>
        <dbReference type="SAM" id="MobiDB-lite"/>
    </source>
</evidence>
<evidence type="ECO:0000256" key="3">
    <source>
        <dbReference type="ARBA" id="ARBA00022692"/>
    </source>
</evidence>
<evidence type="ECO:0000313" key="9">
    <source>
        <dbReference type="Proteomes" id="UP001283341"/>
    </source>
</evidence>
<evidence type="ECO:0000256" key="5">
    <source>
        <dbReference type="ARBA" id="ARBA00023136"/>
    </source>
</evidence>
<reference evidence="8" key="1">
    <citation type="journal article" date="2023" name="Mol. Phylogenet. Evol.">
        <title>Genome-scale phylogeny and comparative genomics of the fungal order Sordariales.</title>
        <authorList>
            <person name="Hensen N."/>
            <person name="Bonometti L."/>
            <person name="Westerberg I."/>
            <person name="Brannstrom I.O."/>
            <person name="Guillou S."/>
            <person name="Cros-Aarteil S."/>
            <person name="Calhoun S."/>
            <person name="Haridas S."/>
            <person name="Kuo A."/>
            <person name="Mondo S."/>
            <person name="Pangilinan J."/>
            <person name="Riley R."/>
            <person name="LaButti K."/>
            <person name="Andreopoulos B."/>
            <person name="Lipzen A."/>
            <person name="Chen C."/>
            <person name="Yan M."/>
            <person name="Daum C."/>
            <person name="Ng V."/>
            <person name="Clum A."/>
            <person name="Steindorff A."/>
            <person name="Ohm R.A."/>
            <person name="Martin F."/>
            <person name="Silar P."/>
            <person name="Natvig D.O."/>
            <person name="Lalanne C."/>
            <person name="Gautier V."/>
            <person name="Ament-Velasquez S.L."/>
            <person name="Kruys A."/>
            <person name="Hutchinson M.I."/>
            <person name="Powell A.J."/>
            <person name="Barry K."/>
            <person name="Miller A.N."/>
            <person name="Grigoriev I.V."/>
            <person name="Debuchy R."/>
            <person name="Gladieux P."/>
            <person name="Hiltunen Thoren M."/>
            <person name="Johannesson H."/>
        </authorList>
    </citation>
    <scope>NUCLEOTIDE SEQUENCE</scope>
    <source>
        <strain evidence="8">CBS 118394</strain>
    </source>
</reference>
<comment type="caution">
    <text evidence="8">The sequence shown here is derived from an EMBL/GenBank/DDBJ whole genome shotgun (WGS) entry which is preliminary data.</text>
</comment>
<reference evidence="8" key="2">
    <citation type="submission" date="2023-06" db="EMBL/GenBank/DDBJ databases">
        <authorList>
            <consortium name="Lawrence Berkeley National Laboratory"/>
            <person name="Haridas S."/>
            <person name="Hensen N."/>
            <person name="Bonometti L."/>
            <person name="Westerberg I."/>
            <person name="Brannstrom I.O."/>
            <person name="Guillou S."/>
            <person name="Cros-Aarteil S."/>
            <person name="Calhoun S."/>
            <person name="Kuo A."/>
            <person name="Mondo S."/>
            <person name="Pangilinan J."/>
            <person name="Riley R."/>
            <person name="Labutti K."/>
            <person name="Andreopoulos B."/>
            <person name="Lipzen A."/>
            <person name="Chen C."/>
            <person name="Yanf M."/>
            <person name="Daum C."/>
            <person name="Ng V."/>
            <person name="Clum A."/>
            <person name="Steindorff A."/>
            <person name="Ohm R."/>
            <person name="Martin F."/>
            <person name="Silar P."/>
            <person name="Natvig D."/>
            <person name="Lalanne C."/>
            <person name="Gautier V."/>
            <person name="Ament-Velasquez S.L."/>
            <person name="Kruys A."/>
            <person name="Hutchinson M.I."/>
            <person name="Powell A.J."/>
            <person name="Barry K."/>
            <person name="Miller A.N."/>
            <person name="Grigoriev I.V."/>
            <person name="Debuchy R."/>
            <person name="Gladieux P."/>
            <person name="Thoren M.H."/>
            <person name="Johannesson H."/>
        </authorList>
    </citation>
    <scope>NUCLEOTIDE SEQUENCE</scope>
    <source>
        <strain evidence="8">CBS 118394</strain>
    </source>
</reference>
<dbReference type="Pfam" id="PF13520">
    <property type="entry name" value="AA_permease_2"/>
    <property type="match status" value="1"/>
</dbReference>
<keyword evidence="9" id="KW-1185">Reference proteome</keyword>
<feature type="transmembrane region" description="Helical" evidence="7">
    <location>
        <begin position="28"/>
        <end position="54"/>
    </location>
</feature>
<feature type="transmembrane region" description="Helical" evidence="7">
    <location>
        <begin position="60"/>
        <end position="80"/>
    </location>
</feature>
<comment type="subcellular location">
    <subcellularLocation>
        <location evidence="1">Membrane</location>
        <topology evidence="1">Multi-pass membrane protein</topology>
    </subcellularLocation>
</comment>
<dbReference type="EMBL" id="JAUEDM010000022">
    <property type="protein sequence ID" value="KAK3311784.1"/>
    <property type="molecule type" value="Genomic_DNA"/>
</dbReference>
<sequence length="547" mass="60418">MRMLGKTQQLNVYLHTHTDRHLRETFRFISTLGFACTLMSTWEIALMTSFFALFNGGTAGLIWGYFIVWMGYLLVFASIAEMASMAPTSGGQYHWVSEFAPPGSQKFMSYITGWISVLGWQVGLASLTFLVGTMIQGLIILTNPNYIPENWHGTLLVIAIVAFCIIFNTFLAKRLPMVEGGILIFHIFGFFGVLVTLWALGPRGDPKQVFTEFLNLGAWQTDGLAFMVGLLAPIYTLIGADSAVHMSEEIKDASLVLPRAIMWAAWMNGSLGFIMTITFAFTLGRYPFIQVFYDVTQSYAGTSIMTSIIIVNITSACISTVATVSRQTWSFARDGGLPFSPLIAQVKPGWNIPLNSVLITFVITALLSLINIGSHAAFNAIGSMATSAILGTYIISFTCMVLRRLRGPLPSRRWSLGKFGMAVNVGAIMFLLVVWKFLTLETMNWNSLMFGACMLFAVVYYYFIFGKPLIRRLSSHDPLPIDSASVTNARLLSLSNQDEDHESPDESERHSGQERMESAALPVPINYRNSRGGPGSCSEKGITPQAQ</sequence>
<dbReference type="InterPro" id="IPR002293">
    <property type="entry name" value="AA/rel_permease1"/>
</dbReference>
<dbReference type="PIRSF" id="PIRSF006060">
    <property type="entry name" value="AA_transporter"/>
    <property type="match status" value="1"/>
</dbReference>
<dbReference type="Proteomes" id="UP001283341">
    <property type="component" value="Unassembled WGS sequence"/>
</dbReference>
<evidence type="ECO:0000256" key="7">
    <source>
        <dbReference type="SAM" id="Phobius"/>
    </source>
</evidence>